<dbReference type="PANTHER" id="PTHR42707:SF2">
    <property type="entry name" value="ACD11 DEHYDROGENASE"/>
    <property type="match status" value="1"/>
</dbReference>
<dbReference type="PANTHER" id="PTHR42707">
    <property type="entry name" value="ACYL-COA DEHYDROGENASE"/>
    <property type="match status" value="1"/>
</dbReference>
<comment type="similarity">
    <text evidence="1 4">Belongs to the acyl-CoA dehydrogenase family.</text>
</comment>
<dbReference type="EMBL" id="CAGA01000007">
    <property type="protein sequence ID" value="CCE28240.1"/>
    <property type="molecule type" value="Genomic_DNA"/>
</dbReference>
<dbReference type="SUPFAM" id="SSF56645">
    <property type="entry name" value="Acyl-CoA dehydrogenase NM domain-like"/>
    <property type="match status" value="1"/>
</dbReference>
<dbReference type="PhylomeDB" id="M1W365"/>
<dbReference type="GO" id="GO:0003995">
    <property type="term" value="F:acyl-CoA dehydrogenase activity"/>
    <property type="evidence" value="ECO:0007669"/>
    <property type="project" value="TreeGrafter"/>
</dbReference>
<dbReference type="Pfam" id="PF00441">
    <property type="entry name" value="Acyl-CoA_dh_1"/>
    <property type="match status" value="1"/>
</dbReference>
<dbReference type="STRING" id="1111077.M1W365"/>
<evidence type="ECO:0000259" key="7">
    <source>
        <dbReference type="Pfam" id="PF02770"/>
    </source>
</evidence>
<comment type="caution">
    <text evidence="8">The sequence shown here is derived from an EMBL/GenBank/DDBJ whole genome shotgun (WGS) entry which is preliminary data.</text>
</comment>
<dbReference type="Pfam" id="PF02770">
    <property type="entry name" value="Acyl-CoA_dh_M"/>
    <property type="match status" value="1"/>
</dbReference>
<dbReference type="Gene3D" id="2.40.110.20">
    <property type="match status" value="1"/>
</dbReference>
<protein>
    <recommendedName>
        <fullName evidence="10">Acyl-CoA dehydrogenase</fullName>
    </recommendedName>
</protein>
<dbReference type="InterPro" id="IPR052904">
    <property type="entry name" value="Acyl-CoA_dehydrogenase-like"/>
</dbReference>
<dbReference type="HOGENOM" id="CLU_016513_1_1_1"/>
<dbReference type="SUPFAM" id="SSF47203">
    <property type="entry name" value="Acyl-CoA dehydrogenase C-terminal domain-like"/>
    <property type="match status" value="1"/>
</dbReference>
<feature type="domain" description="Acyl-CoA dehydrogenase/oxidase C-terminal" evidence="6">
    <location>
        <begin position="327"/>
        <end position="509"/>
    </location>
</feature>
<keyword evidence="2 4" id="KW-0285">Flavoprotein</keyword>
<evidence type="ECO:0000256" key="5">
    <source>
        <dbReference type="SAM" id="MobiDB-lite"/>
    </source>
</evidence>
<dbReference type="eggNOG" id="KOG0137">
    <property type="taxonomic scope" value="Eukaryota"/>
</dbReference>
<organism evidence="8 9">
    <name type="scientific">Claviceps purpurea (strain 20.1)</name>
    <name type="common">Ergot fungus</name>
    <name type="synonym">Sphacelia segetum</name>
    <dbReference type="NCBI Taxonomy" id="1111077"/>
    <lineage>
        <taxon>Eukaryota</taxon>
        <taxon>Fungi</taxon>
        <taxon>Dikarya</taxon>
        <taxon>Ascomycota</taxon>
        <taxon>Pezizomycotina</taxon>
        <taxon>Sordariomycetes</taxon>
        <taxon>Hypocreomycetidae</taxon>
        <taxon>Hypocreales</taxon>
        <taxon>Clavicipitaceae</taxon>
        <taxon>Claviceps</taxon>
    </lineage>
</organism>
<dbReference type="AlphaFoldDB" id="M1W365"/>
<evidence type="ECO:0000313" key="8">
    <source>
        <dbReference type="EMBL" id="CCE28240.1"/>
    </source>
</evidence>
<evidence type="ECO:0000256" key="4">
    <source>
        <dbReference type="RuleBase" id="RU362125"/>
    </source>
</evidence>
<evidence type="ECO:0000256" key="1">
    <source>
        <dbReference type="ARBA" id="ARBA00009347"/>
    </source>
</evidence>
<feature type="domain" description="Acyl-CoA oxidase/dehydrogenase middle" evidence="7">
    <location>
        <begin position="194"/>
        <end position="317"/>
    </location>
</feature>
<evidence type="ECO:0000256" key="2">
    <source>
        <dbReference type="ARBA" id="ARBA00022630"/>
    </source>
</evidence>
<gene>
    <name evidence="8" type="ORF">CPUR_01714</name>
</gene>
<reference evidence="8 9" key="1">
    <citation type="journal article" date="2013" name="PLoS Genet.">
        <title>Plant-symbiotic fungi as chemical engineers: Multi-genome analysis of the Clavicipitaceae reveals dynamics of alkaloid loci.</title>
        <authorList>
            <person name="Schardl C.L."/>
            <person name="Young C.A."/>
            <person name="Hesse U."/>
            <person name="Amyotte S.G."/>
            <person name="Andreeva K."/>
            <person name="Calie P.J."/>
            <person name="Fleetwood D.J."/>
            <person name="Haws D.C."/>
            <person name="Moore N."/>
            <person name="Oeser B."/>
            <person name="Panaccione D.G."/>
            <person name="Schweri K.K."/>
            <person name="Voisey C.R."/>
            <person name="Farman M.L."/>
            <person name="Jaromczyk J.W."/>
            <person name="Roe B.A."/>
            <person name="O'Sullivan D.M."/>
            <person name="Scott B."/>
            <person name="Tudzynski P."/>
            <person name="An Z."/>
            <person name="Arnaoudova E.G."/>
            <person name="Bullock C.T."/>
            <person name="Charlton N.D."/>
            <person name="Chen L."/>
            <person name="Cox M."/>
            <person name="Dinkins R.D."/>
            <person name="Florea S."/>
            <person name="Glenn A.E."/>
            <person name="Gordon A."/>
            <person name="Gueldener U."/>
            <person name="Harris D.R."/>
            <person name="Hollin W."/>
            <person name="Jaromczyk J."/>
            <person name="Johnson R.D."/>
            <person name="Khan A.K."/>
            <person name="Leistner E."/>
            <person name="Leuchtmann A."/>
            <person name="Li C."/>
            <person name="Liu J."/>
            <person name="Liu J."/>
            <person name="Liu M."/>
            <person name="Mace W."/>
            <person name="Machado C."/>
            <person name="Nagabhyru P."/>
            <person name="Pan J."/>
            <person name="Schmid J."/>
            <person name="Sugawara K."/>
            <person name="Steiner U."/>
            <person name="Takach J.E."/>
            <person name="Tanaka E."/>
            <person name="Webb J.S."/>
            <person name="Wilson E.V."/>
            <person name="Wiseman J.L."/>
            <person name="Yoshida R."/>
            <person name="Zeng Z."/>
        </authorList>
    </citation>
    <scope>NUCLEOTIDE SEQUENCE [LARGE SCALE GENOMIC DNA]</scope>
    <source>
        <strain evidence="8 9">20.1</strain>
    </source>
</reference>
<dbReference type="InterPro" id="IPR009100">
    <property type="entry name" value="AcylCoA_DH/oxidase_NM_dom_sf"/>
</dbReference>
<keyword evidence="3 4" id="KW-0274">FAD</keyword>
<dbReference type="Proteomes" id="UP000016801">
    <property type="component" value="Unassembled WGS sequence"/>
</dbReference>
<evidence type="ECO:0000313" key="9">
    <source>
        <dbReference type="Proteomes" id="UP000016801"/>
    </source>
</evidence>
<name>M1W365_CLAP2</name>
<dbReference type="InterPro" id="IPR006091">
    <property type="entry name" value="Acyl-CoA_Oxase/DH_mid-dom"/>
</dbReference>
<dbReference type="Gene3D" id="1.20.140.10">
    <property type="entry name" value="Butyryl-CoA Dehydrogenase, subunit A, domain 3"/>
    <property type="match status" value="1"/>
</dbReference>
<keyword evidence="9" id="KW-1185">Reference proteome</keyword>
<dbReference type="VEuPathDB" id="FungiDB:CPUR_01714"/>
<dbReference type="OrthoDB" id="10251155at2759"/>
<dbReference type="InterPro" id="IPR009075">
    <property type="entry name" value="AcylCo_DH/oxidase_C"/>
</dbReference>
<accession>M1W365</accession>
<feature type="region of interest" description="Disordered" evidence="5">
    <location>
        <begin position="269"/>
        <end position="289"/>
    </location>
</feature>
<dbReference type="InterPro" id="IPR036250">
    <property type="entry name" value="AcylCo_DH-like_C"/>
</dbReference>
<evidence type="ECO:0000256" key="3">
    <source>
        <dbReference type="ARBA" id="ARBA00022827"/>
    </source>
</evidence>
<evidence type="ECO:0008006" key="10">
    <source>
        <dbReference type="Google" id="ProtNLM"/>
    </source>
</evidence>
<proteinExistence type="inferred from homology"/>
<evidence type="ECO:0000259" key="6">
    <source>
        <dbReference type="Pfam" id="PF00441"/>
    </source>
</evidence>
<sequence>MEPSGADEGFFQNAPVLKNQALEDESFKRCFNLFLSRQVISQAGPEVQSLGKDVLSDQVLAWVTDAERNKPYIKGCGRDAFGRWKGDLVTGEGWRNLKDFSIAKGMVATGYDTISTYGPYSRPLQFLRTHLWVGSCANVGCPSAMQDGAACLLRRHLSHPELRAALSADEKKVFENAYRRLTSRQPGFAWTSGQWMTERTGGSDVSLTETVAHRNTSATGEGLADKEDQIPLGPWAINGFKWFSSATDSEMTIMLARTPAGGLSTFLAPTRKHNPNATTATGEPDPDGQTLNGIRIQRLKNKFGTQALPTAELVLENTRGWLIGQQGQGVQEISSILTLTRIHSTVAAVGGVGRGLAIARAYSLVREVGAGNKTRMTLLDSPLHMRTLAKLSAEYHRLMLVTFYASYILGVSEHGPISPNASHTLEILTPPEKLIEPLLRIMAQLVKAYVCKASVALLFSCMEALGGVGYLYNEEQEYLNISRVFRDTCVLPIWEGTTDVLCTDLIRALKHPRGGRDCVTALEQVVRQVSRFEGKVDRPRGWDPERIWTSWRARLEGASAGELMGEAREIVWALGDLLAGLLLFVDAGSDGSVVVREMLVRLLEEKGEIERRGRGSSADELGMDLRIVFGVEGGSRANGKL</sequence>
<comment type="cofactor">
    <cofactor evidence="4">
        <name>FAD</name>
        <dbReference type="ChEBI" id="CHEBI:57692"/>
    </cofactor>
</comment>
<keyword evidence="4" id="KW-0560">Oxidoreductase</keyword>